<dbReference type="AlphaFoldDB" id="A0A9X4JW44"/>
<dbReference type="Pfam" id="PF14276">
    <property type="entry name" value="DUF4363"/>
    <property type="match status" value="1"/>
</dbReference>
<accession>A0A9X4JW44</accession>
<keyword evidence="2" id="KW-1185">Reference proteome</keyword>
<evidence type="ECO:0000313" key="2">
    <source>
        <dbReference type="Proteomes" id="UP001154312"/>
    </source>
</evidence>
<comment type="caution">
    <text evidence="1">The sequence shown here is derived from an EMBL/GenBank/DDBJ whole genome shotgun (WGS) entry which is preliminary data.</text>
</comment>
<dbReference type="RefSeq" id="WP_277443782.1">
    <property type="nucleotide sequence ID" value="NZ_JAKOAV010000014.1"/>
</dbReference>
<name>A0A9X4JW44_9FIRM</name>
<gene>
    <name evidence="1" type="ORF">L7E55_08820</name>
</gene>
<dbReference type="InterPro" id="IPR025373">
    <property type="entry name" value="DUF4363"/>
</dbReference>
<dbReference type="Proteomes" id="UP001154312">
    <property type="component" value="Unassembled WGS sequence"/>
</dbReference>
<dbReference type="EMBL" id="JAKOAV010000014">
    <property type="protein sequence ID" value="MDF9408458.1"/>
    <property type="molecule type" value="Genomic_DNA"/>
</dbReference>
<reference evidence="1" key="1">
    <citation type="submission" date="2022-02" db="EMBL/GenBank/DDBJ databases">
        <authorList>
            <person name="Leng L."/>
        </authorList>
    </citation>
    <scope>NUCLEOTIDE SEQUENCE</scope>
    <source>
        <strain evidence="1">JI</strain>
    </source>
</reference>
<protein>
    <submittedName>
        <fullName evidence="1">DUF4363 family protein</fullName>
    </submittedName>
</protein>
<evidence type="ECO:0000313" key="1">
    <source>
        <dbReference type="EMBL" id="MDF9408458.1"/>
    </source>
</evidence>
<sequence>MRLLSALLIIFAAIVALGFWTNHRLQVSSGELMSNIEQIEQRLESNQWNEAYEQTAELEKSWENKAKWWPTVLDHQEIDNIEFSMAKIKEYIARKDIALSWGQLAELKLMVNHIPEKEAIRLKNVL</sequence>
<organism evidence="1 2">
    <name type="scientific">Pelotomaculum isophthalicicum JI</name>
    <dbReference type="NCBI Taxonomy" id="947010"/>
    <lineage>
        <taxon>Bacteria</taxon>
        <taxon>Bacillati</taxon>
        <taxon>Bacillota</taxon>
        <taxon>Clostridia</taxon>
        <taxon>Eubacteriales</taxon>
        <taxon>Desulfotomaculaceae</taxon>
        <taxon>Pelotomaculum</taxon>
    </lineage>
</organism>
<proteinExistence type="predicted"/>